<feature type="compositionally biased region" description="Basic and acidic residues" evidence="1">
    <location>
        <begin position="51"/>
        <end position="64"/>
    </location>
</feature>
<name>A0ABW1E3F5_9ACTN</name>
<accession>A0ABW1E3F5</accession>
<protein>
    <submittedName>
        <fullName evidence="2">Uncharacterized protein</fullName>
    </submittedName>
</protein>
<keyword evidence="3" id="KW-1185">Reference proteome</keyword>
<dbReference type="Proteomes" id="UP001596180">
    <property type="component" value="Unassembled WGS sequence"/>
</dbReference>
<sequence length="79" mass="9012">MGLFSRKTNDAPPANSEMAELGREYAIAKRHGDRKTLGRITRQIGTSGLNESDRTSFEQGRQEYEAIPPAYSRSRNRRR</sequence>
<dbReference type="EMBL" id="JBHSOA010000064">
    <property type="protein sequence ID" value="MFC5855413.1"/>
    <property type="molecule type" value="Genomic_DNA"/>
</dbReference>
<dbReference type="RefSeq" id="WP_381368361.1">
    <property type="nucleotide sequence ID" value="NZ_JBHSOA010000064.1"/>
</dbReference>
<evidence type="ECO:0000313" key="3">
    <source>
        <dbReference type="Proteomes" id="UP001596180"/>
    </source>
</evidence>
<comment type="caution">
    <text evidence="2">The sequence shown here is derived from an EMBL/GenBank/DDBJ whole genome shotgun (WGS) entry which is preliminary data.</text>
</comment>
<organism evidence="2 3">
    <name type="scientific">Streptomyces chlorus</name>
    <dbReference type="NCBI Taxonomy" id="887452"/>
    <lineage>
        <taxon>Bacteria</taxon>
        <taxon>Bacillati</taxon>
        <taxon>Actinomycetota</taxon>
        <taxon>Actinomycetes</taxon>
        <taxon>Kitasatosporales</taxon>
        <taxon>Streptomycetaceae</taxon>
        <taxon>Streptomyces</taxon>
    </lineage>
</organism>
<evidence type="ECO:0000313" key="2">
    <source>
        <dbReference type="EMBL" id="MFC5855413.1"/>
    </source>
</evidence>
<reference evidence="3" key="1">
    <citation type="journal article" date="2019" name="Int. J. Syst. Evol. Microbiol.">
        <title>The Global Catalogue of Microorganisms (GCM) 10K type strain sequencing project: providing services to taxonomists for standard genome sequencing and annotation.</title>
        <authorList>
            <consortium name="The Broad Institute Genomics Platform"/>
            <consortium name="The Broad Institute Genome Sequencing Center for Infectious Disease"/>
            <person name="Wu L."/>
            <person name="Ma J."/>
        </authorList>
    </citation>
    <scope>NUCLEOTIDE SEQUENCE [LARGE SCALE GENOMIC DNA]</scope>
    <source>
        <strain evidence="3">JCM 10411</strain>
    </source>
</reference>
<proteinExistence type="predicted"/>
<feature type="region of interest" description="Disordered" evidence="1">
    <location>
        <begin position="30"/>
        <end position="79"/>
    </location>
</feature>
<gene>
    <name evidence="2" type="ORF">ACFPZI_27605</name>
</gene>
<evidence type="ECO:0000256" key="1">
    <source>
        <dbReference type="SAM" id="MobiDB-lite"/>
    </source>
</evidence>